<dbReference type="Proteomes" id="UP000054097">
    <property type="component" value="Unassembled WGS sequence"/>
</dbReference>
<feature type="region of interest" description="Disordered" evidence="1">
    <location>
        <begin position="1"/>
        <end position="24"/>
    </location>
</feature>
<dbReference type="HOGENOM" id="CLU_1023647_0_0_1"/>
<gene>
    <name evidence="2" type="ORF">M408DRAFT_325994</name>
</gene>
<organism evidence="2 3">
    <name type="scientific">Serendipita vermifera MAFF 305830</name>
    <dbReference type="NCBI Taxonomy" id="933852"/>
    <lineage>
        <taxon>Eukaryota</taxon>
        <taxon>Fungi</taxon>
        <taxon>Dikarya</taxon>
        <taxon>Basidiomycota</taxon>
        <taxon>Agaricomycotina</taxon>
        <taxon>Agaricomycetes</taxon>
        <taxon>Sebacinales</taxon>
        <taxon>Serendipitaceae</taxon>
        <taxon>Serendipita</taxon>
    </lineage>
</organism>
<evidence type="ECO:0000313" key="3">
    <source>
        <dbReference type="Proteomes" id="UP000054097"/>
    </source>
</evidence>
<dbReference type="AlphaFoldDB" id="A0A0C2X508"/>
<dbReference type="EMBL" id="KN824278">
    <property type="protein sequence ID" value="KIM33193.1"/>
    <property type="molecule type" value="Genomic_DNA"/>
</dbReference>
<reference evidence="2 3" key="1">
    <citation type="submission" date="2014-04" db="EMBL/GenBank/DDBJ databases">
        <authorList>
            <consortium name="DOE Joint Genome Institute"/>
            <person name="Kuo A."/>
            <person name="Zuccaro A."/>
            <person name="Kohler A."/>
            <person name="Nagy L.G."/>
            <person name="Floudas D."/>
            <person name="Copeland A."/>
            <person name="Barry K.W."/>
            <person name="Cichocki N."/>
            <person name="Veneault-Fourrey C."/>
            <person name="LaButti K."/>
            <person name="Lindquist E.A."/>
            <person name="Lipzen A."/>
            <person name="Lundell T."/>
            <person name="Morin E."/>
            <person name="Murat C."/>
            <person name="Sun H."/>
            <person name="Tunlid A."/>
            <person name="Henrissat B."/>
            <person name="Grigoriev I.V."/>
            <person name="Hibbett D.S."/>
            <person name="Martin F."/>
            <person name="Nordberg H.P."/>
            <person name="Cantor M.N."/>
            <person name="Hua S.X."/>
        </authorList>
    </citation>
    <scope>NUCLEOTIDE SEQUENCE [LARGE SCALE GENOMIC DNA]</scope>
    <source>
        <strain evidence="2 3">MAFF 305830</strain>
    </source>
</reference>
<reference evidence="3" key="2">
    <citation type="submission" date="2015-01" db="EMBL/GenBank/DDBJ databases">
        <title>Evolutionary Origins and Diversification of the Mycorrhizal Mutualists.</title>
        <authorList>
            <consortium name="DOE Joint Genome Institute"/>
            <consortium name="Mycorrhizal Genomics Consortium"/>
            <person name="Kohler A."/>
            <person name="Kuo A."/>
            <person name="Nagy L.G."/>
            <person name="Floudas D."/>
            <person name="Copeland A."/>
            <person name="Barry K.W."/>
            <person name="Cichocki N."/>
            <person name="Veneault-Fourrey C."/>
            <person name="LaButti K."/>
            <person name="Lindquist E.A."/>
            <person name="Lipzen A."/>
            <person name="Lundell T."/>
            <person name="Morin E."/>
            <person name="Murat C."/>
            <person name="Riley R."/>
            <person name="Ohm R."/>
            <person name="Sun H."/>
            <person name="Tunlid A."/>
            <person name="Henrissat B."/>
            <person name="Grigoriev I.V."/>
            <person name="Hibbett D.S."/>
            <person name="Martin F."/>
        </authorList>
    </citation>
    <scope>NUCLEOTIDE SEQUENCE [LARGE SCALE GENOMIC DNA]</scope>
    <source>
        <strain evidence="3">MAFF 305830</strain>
    </source>
</reference>
<protein>
    <submittedName>
        <fullName evidence="2">Uncharacterized protein</fullName>
    </submittedName>
</protein>
<evidence type="ECO:0000256" key="1">
    <source>
        <dbReference type="SAM" id="MobiDB-lite"/>
    </source>
</evidence>
<name>A0A0C2X508_SERVB</name>
<proteinExistence type="predicted"/>
<evidence type="ECO:0000313" key="2">
    <source>
        <dbReference type="EMBL" id="KIM33193.1"/>
    </source>
</evidence>
<keyword evidence="3" id="KW-1185">Reference proteome</keyword>
<accession>A0A0C2X508</accession>
<feature type="compositionally biased region" description="Basic and acidic residues" evidence="1">
    <location>
        <begin position="1"/>
        <end position="10"/>
    </location>
</feature>
<sequence length="272" mass="31105">MRPWIERNENPKPTSINPRPKLDANAPEFVPAAMHVAQPPKEIYATPKQAEKVQMMYDSNDFKFRFKSASSSRTNSPDYELKDLLHRLTGLENQQHLLDPLEFTQEPATLEPLLREESRASINAKAWQLATDAFNETLLECVPRLVQYSGGFLAHEAVTKINDCEEVIVRMGQEGLDRVVRLGHSVQDDSQVNVLLDMRLDTIATILEMKREEVKVIQEAKQRAIFHKGALRAEMENTCRIFDALEVQLQLLHREAARLRSETAEMRAVVAY</sequence>